<dbReference type="HOGENOM" id="CLU_2658406_0_0_1"/>
<evidence type="ECO:0000313" key="1">
    <source>
        <dbReference type="EnsemblPlants" id="OBART05G04590.1"/>
    </source>
</evidence>
<protein>
    <submittedName>
        <fullName evidence="1">Uncharacterized protein</fullName>
    </submittedName>
</protein>
<reference evidence="1" key="1">
    <citation type="journal article" date="2009" name="Rice">
        <title>De Novo Next Generation Sequencing of Plant Genomes.</title>
        <authorList>
            <person name="Rounsley S."/>
            <person name="Marri P.R."/>
            <person name="Yu Y."/>
            <person name="He R."/>
            <person name="Sisneros N."/>
            <person name="Goicoechea J.L."/>
            <person name="Lee S.J."/>
            <person name="Angelova A."/>
            <person name="Kudrna D."/>
            <person name="Luo M."/>
            <person name="Affourtit J."/>
            <person name="Desany B."/>
            <person name="Knight J."/>
            <person name="Niazi F."/>
            <person name="Egholm M."/>
            <person name="Wing R.A."/>
        </authorList>
    </citation>
    <scope>NUCLEOTIDE SEQUENCE [LARGE SCALE GENOMIC DNA]</scope>
    <source>
        <strain evidence="1">cv. IRGC 105608</strain>
    </source>
</reference>
<name>A0A0D3G3N4_9ORYZ</name>
<keyword evidence="2" id="KW-1185">Reference proteome</keyword>
<dbReference type="AlphaFoldDB" id="A0A0D3G3N4"/>
<sequence length="76" mass="7858">MASSDGSGGRAGEEVVGVVERTWDAADDTEQDGVLLVTIFLVVIAVGGCRAEQFGREGEAAPIGVVISVPRRDQQG</sequence>
<dbReference type="EnsemblPlants" id="OBART05G04590.1">
    <property type="protein sequence ID" value="OBART05G04590.1"/>
    <property type="gene ID" value="OBART05G04590"/>
</dbReference>
<dbReference type="Proteomes" id="UP000026960">
    <property type="component" value="Chromosome 5"/>
</dbReference>
<dbReference type="PaxDb" id="65489-OBART05G04590.1"/>
<organism evidence="1">
    <name type="scientific">Oryza barthii</name>
    <dbReference type="NCBI Taxonomy" id="65489"/>
    <lineage>
        <taxon>Eukaryota</taxon>
        <taxon>Viridiplantae</taxon>
        <taxon>Streptophyta</taxon>
        <taxon>Embryophyta</taxon>
        <taxon>Tracheophyta</taxon>
        <taxon>Spermatophyta</taxon>
        <taxon>Magnoliopsida</taxon>
        <taxon>Liliopsida</taxon>
        <taxon>Poales</taxon>
        <taxon>Poaceae</taxon>
        <taxon>BOP clade</taxon>
        <taxon>Oryzoideae</taxon>
        <taxon>Oryzeae</taxon>
        <taxon>Oryzinae</taxon>
        <taxon>Oryza</taxon>
    </lineage>
</organism>
<proteinExistence type="predicted"/>
<accession>A0A0D3G3N4</accession>
<dbReference type="Gramene" id="OBART05G04590.1">
    <property type="protein sequence ID" value="OBART05G04590.1"/>
    <property type="gene ID" value="OBART05G04590"/>
</dbReference>
<evidence type="ECO:0000313" key="2">
    <source>
        <dbReference type="Proteomes" id="UP000026960"/>
    </source>
</evidence>
<reference evidence="1" key="2">
    <citation type="submission" date="2015-03" db="UniProtKB">
        <authorList>
            <consortium name="EnsemblPlants"/>
        </authorList>
    </citation>
    <scope>IDENTIFICATION</scope>
</reference>